<proteinExistence type="predicted"/>
<evidence type="ECO:0000313" key="2">
    <source>
        <dbReference type="Proteomes" id="UP000183945"/>
    </source>
</evidence>
<dbReference type="STRING" id="1073325.SAMN05444483_101649"/>
<dbReference type="RefSeq" id="WP_072876589.1">
    <property type="nucleotide sequence ID" value="NZ_FQVT01000001.1"/>
</dbReference>
<name>A0A1M5CSK5_SALEC</name>
<dbReference type="Proteomes" id="UP000183945">
    <property type="component" value="Unassembled WGS sequence"/>
</dbReference>
<gene>
    <name evidence="1" type="ORF">SAMN05444483_101649</name>
</gene>
<dbReference type="EMBL" id="FQVT01000001">
    <property type="protein sequence ID" value="SHF57666.1"/>
    <property type="molecule type" value="Genomic_DNA"/>
</dbReference>
<sequence>MIVFILSIGTSCKDQKREESKENLNDQMDQLENDESFAGSSKRTDICQLLTQKGHPRGL</sequence>
<organism evidence="1 2">
    <name type="scientific">Salegentibacter echinorum</name>
    <dbReference type="NCBI Taxonomy" id="1073325"/>
    <lineage>
        <taxon>Bacteria</taxon>
        <taxon>Pseudomonadati</taxon>
        <taxon>Bacteroidota</taxon>
        <taxon>Flavobacteriia</taxon>
        <taxon>Flavobacteriales</taxon>
        <taxon>Flavobacteriaceae</taxon>
        <taxon>Salegentibacter</taxon>
    </lineage>
</organism>
<keyword evidence="2" id="KW-1185">Reference proteome</keyword>
<evidence type="ECO:0000313" key="1">
    <source>
        <dbReference type="EMBL" id="SHF57666.1"/>
    </source>
</evidence>
<accession>A0A1M5CSK5</accession>
<protein>
    <submittedName>
        <fullName evidence="1">Uncharacterized protein</fullName>
    </submittedName>
</protein>
<dbReference type="AlphaFoldDB" id="A0A1M5CSK5"/>
<reference evidence="2" key="1">
    <citation type="submission" date="2016-11" db="EMBL/GenBank/DDBJ databases">
        <authorList>
            <person name="Varghese N."/>
            <person name="Submissions S."/>
        </authorList>
    </citation>
    <scope>NUCLEOTIDE SEQUENCE [LARGE SCALE GENOMIC DNA]</scope>
    <source>
        <strain evidence="2">DSM 24579</strain>
    </source>
</reference>